<dbReference type="PANTHER" id="PTHR12835">
    <property type="entry name" value="BIOTIN PROTEIN LIGASE"/>
    <property type="match status" value="1"/>
</dbReference>
<sequence>RRQRHMEAKAKSKTAHHSQMSKETATATALSIVLVVLRTYDSEAVDIFGDRVHPFTFTLVMAMAANDGSPSLDVGKVKSVLTGRCVGRNIVYKQITGSTMDDARTLAMEEGYPHAHGTVVVAERQTQGRGAKDHKWDSSNSGNIYMSIVLSQPRHSSTFQGRFTLEVKACLAVLQAVHDLGVTKAVCKWPNDIWVRGHKLAGFLAEVCSHSATDPSNQETSLIILGIGINVNADLRRSAALARLATSLRCELGGKMVDRETFLANVCNHLEDTLDWSLAACLETFQRQNLFQSGLSVTVHDFQADRNFEAVFSSIEDDWEVCLTDVPAGIGDEHGSVKGNSRRFSLRPCCTQNVFVCCGDAGPSPSVHAIRHALDGLVDSSVYNVDTLYTKQMPSDEWQEKTALLAVGDVSSLGVEERSMVEKSVQHQI</sequence>
<dbReference type="InterPro" id="IPR045864">
    <property type="entry name" value="aa-tRNA-synth_II/BPL/LPL"/>
</dbReference>
<dbReference type="PROSITE" id="PS51733">
    <property type="entry name" value="BPL_LPL_CATALYTIC"/>
    <property type="match status" value="1"/>
</dbReference>
<evidence type="ECO:0000256" key="3">
    <source>
        <dbReference type="SAM" id="MobiDB-lite"/>
    </source>
</evidence>
<keyword evidence="6" id="KW-1185">Reference proteome</keyword>
<proteinExistence type="inferred from homology"/>
<evidence type="ECO:0000313" key="6">
    <source>
        <dbReference type="Proteomes" id="UP001519460"/>
    </source>
</evidence>
<feature type="non-terminal residue" evidence="5">
    <location>
        <position position="1"/>
    </location>
</feature>
<protein>
    <recommendedName>
        <fullName evidence="4">BPL/LPL catalytic domain-containing protein</fullName>
    </recommendedName>
</protein>
<organism evidence="5 6">
    <name type="scientific">Batillaria attramentaria</name>
    <dbReference type="NCBI Taxonomy" id="370345"/>
    <lineage>
        <taxon>Eukaryota</taxon>
        <taxon>Metazoa</taxon>
        <taxon>Spiralia</taxon>
        <taxon>Lophotrochozoa</taxon>
        <taxon>Mollusca</taxon>
        <taxon>Gastropoda</taxon>
        <taxon>Caenogastropoda</taxon>
        <taxon>Sorbeoconcha</taxon>
        <taxon>Cerithioidea</taxon>
        <taxon>Batillariidae</taxon>
        <taxon>Batillaria</taxon>
    </lineage>
</organism>
<evidence type="ECO:0000256" key="2">
    <source>
        <dbReference type="ARBA" id="ARBA00022598"/>
    </source>
</evidence>
<comment type="similarity">
    <text evidence="1">Belongs to the biotin--protein ligase family.</text>
</comment>
<dbReference type="Pfam" id="PF03099">
    <property type="entry name" value="BPL_LplA_LipB"/>
    <property type="match status" value="1"/>
</dbReference>
<feature type="non-terminal residue" evidence="5">
    <location>
        <position position="429"/>
    </location>
</feature>
<keyword evidence="2" id="KW-0436">Ligase</keyword>
<reference evidence="5 6" key="1">
    <citation type="journal article" date="2023" name="Sci. Data">
        <title>Genome assembly of the Korean intertidal mud-creeper Batillaria attramentaria.</title>
        <authorList>
            <person name="Patra A.K."/>
            <person name="Ho P.T."/>
            <person name="Jun S."/>
            <person name="Lee S.J."/>
            <person name="Kim Y."/>
            <person name="Won Y.J."/>
        </authorList>
    </citation>
    <scope>NUCLEOTIDE SEQUENCE [LARGE SCALE GENOMIC DNA]</scope>
    <source>
        <strain evidence="5">Wonlab-2016</strain>
    </source>
</reference>
<feature type="region of interest" description="Disordered" evidence="3">
    <location>
        <begin position="1"/>
        <end position="22"/>
    </location>
</feature>
<dbReference type="AlphaFoldDB" id="A0ABD0KK82"/>
<dbReference type="InterPro" id="IPR004408">
    <property type="entry name" value="Biotin_CoA_COase_ligase"/>
</dbReference>
<feature type="compositionally biased region" description="Basic and acidic residues" evidence="3">
    <location>
        <begin position="1"/>
        <end position="10"/>
    </location>
</feature>
<gene>
    <name evidence="5" type="ORF">BaRGS_00021339</name>
</gene>
<dbReference type="NCBIfam" id="TIGR00121">
    <property type="entry name" value="birA_ligase"/>
    <property type="match status" value="1"/>
</dbReference>
<evidence type="ECO:0000313" key="5">
    <source>
        <dbReference type="EMBL" id="KAK7487377.1"/>
    </source>
</evidence>
<dbReference type="InterPro" id="IPR004143">
    <property type="entry name" value="BPL_LPL_catalytic"/>
</dbReference>
<accession>A0ABD0KK82</accession>
<evidence type="ECO:0000256" key="1">
    <source>
        <dbReference type="ARBA" id="ARBA00009934"/>
    </source>
</evidence>
<dbReference type="Gene3D" id="3.30.930.10">
    <property type="entry name" value="Bira Bifunctional Protein, Domain 2"/>
    <property type="match status" value="1"/>
</dbReference>
<dbReference type="PANTHER" id="PTHR12835:SF5">
    <property type="entry name" value="BIOTIN--PROTEIN LIGASE"/>
    <property type="match status" value="1"/>
</dbReference>
<feature type="domain" description="BPL/LPL catalytic" evidence="4">
    <location>
        <begin position="75"/>
        <end position="278"/>
    </location>
</feature>
<dbReference type="GO" id="GO:0016874">
    <property type="term" value="F:ligase activity"/>
    <property type="evidence" value="ECO:0007669"/>
    <property type="project" value="UniProtKB-KW"/>
</dbReference>
<dbReference type="Proteomes" id="UP001519460">
    <property type="component" value="Unassembled WGS sequence"/>
</dbReference>
<dbReference type="EMBL" id="JACVVK020000165">
    <property type="protein sequence ID" value="KAK7487377.1"/>
    <property type="molecule type" value="Genomic_DNA"/>
</dbReference>
<dbReference type="CDD" id="cd16442">
    <property type="entry name" value="BPL"/>
    <property type="match status" value="1"/>
</dbReference>
<evidence type="ECO:0000259" key="4">
    <source>
        <dbReference type="PROSITE" id="PS51733"/>
    </source>
</evidence>
<name>A0ABD0KK82_9CAEN</name>
<dbReference type="SUPFAM" id="SSF55681">
    <property type="entry name" value="Class II aaRS and biotin synthetases"/>
    <property type="match status" value="1"/>
</dbReference>
<comment type="caution">
    <text evidence="5">The sequence shown here is derived from an EMBL/GenBank/DDBJ whole genome shotgun (WGS) entry which is preliminary data.</text>
</comment>